<sequence length="325" mass="35246">MVMAEINQLQPGLVQQFQNVIQHDRLSQAYVFVGPRGSGPSALATWLAQRLFCTNLQDGQPCGECDECRRVLTGNHTDVLTISPEGTAIKADAVRGLKEEMSKSGMEGNRRVFIIEDADRMTTAAANSLLKFFEEPYPGMLIILTTTNKNGLLPTVLSRAQVIQFPAPRRGDIEDQLVAANVAPSLANVVARLTASVDGGVELAQDEDFAKRVHVMLQLVDRLAAGDELAFPLIQTDVVKACPDRATQRQFVQLLALAYSEAINRCYGAAPAVFKQDEGVAHLAQRAGTHVANGLQLVLAAGTQIESNVNFQANMEQLVLLILRG</sequence>
<dbReference type="InterPro" id="IPR004622">
    <property type="entry name" value="DNA_pol_HolB"/>
</dbReference>
<organism evidence="1 2">
    <name type="scientific">Lacticaseibacillus pantheris DSM 15945 = JCM 12539 = NBRC 106106</name>
    <dbReference type="NCBI Taxonomy" id="1423783"/>
    <lineage>
        <taxon>Bacteria</taxon>
        <taxon>Bacillati</taxon>
        <taxon>Bacillota</taxon>
        <taxon>Bacilli</taxon>
        <taxon>Lactobacillales</taxon>
        <taxon>Lactobacillaceae</taxon>
        <taxon>Lacticaseibacillus</taxon>
    </lineage>
</organism>
<dbReference type="FunFam" id="3.40.50.300:FF:001255">
    <property type="entry name" value="DNA polymerase III subunit delta"/>
    <property type="match status" value="1"/>
</dbReference>
<dbReference type="SUPFAM" id="SSF52540">
    <property type="entry name" value="P-loop containing nucleoside triphosphate hydrolases"/>
    <property type="match status" value="1"/>
</dbReference>
<dbReference type="STRING" id="1423783.FC50_GL000101"/>
<dbReference type="GO" id="GO:0003887">
    <property type="term" value="F:DNA-directed DNA polymerase activity"/>
    <property type="evidence" value="ECO:0007669"/>
    <property type="project" value="InterPro"/>
</dbReference>
<dbReference type="Gene3D" id="3.40.50.300">
    <property type="entry name" value="P-loop containing nucleotide triphosphate hydrolases"/>
    <property type="match status" value="1"/>
</dbReference>
<dbReference type="PATRIC" id="fig|1423783.4.peg.110"/>
<reference evidence="1 2" key="1">
    <citation type="journal article" date="2015" name="Genome Announc.">
        <title>Expanding the biotechnology potential of lactobacilli through comparative genomics of 213 strains and associated genera.</title>
        <authorList>
            <person name="Sun Z."/>
            <person name="Harris H.M."/>
            <person name="McCann A."/>
            <person name="Guo C."/>
            <person name="Argimon S."/>
            <person name="Zhang W."/>
            <person name="Yang X."/>
            <person name="Jeffery I.B."/>
            <person name="Cooney J.C."/>
            <person name="Kagawa T.F."/>
            <person name="Liu W."/>
            <person name="Song Y."/>
            <person name="Salvetti E."/>
            <person name="Wrobel A."/>
            <person name="Rasinkangas P."/>
            <person name="Parkhill J."/>
            <person name="Rea M.C."/>
            <person name="O'Sullivan O."/>
            <person name="Ritari J."/>
            <person name="Douillard F.P."/>
            <person name="Paul Ross R."/>
            <person name="Yang R."/>
            <person name="Briner A.E."/>
            <person name="Felis G.E."/>
            <person name="de Vos W.M."/>
            <person name="Barrangou R."/>
            <person name="Klaenhammer T.R."/>
            <person name="Caufield P.W."/>
            <person name="Cui Y."/>
            <person name="Zhang H."/>
            <person name="O'Toole P.W."/>
        </authorList>
    </citation>
    <scope>NUCLEOTIDE SEQUENCE [LARGE SCALE GENOMIC DNA]</scope>
    <source>
        <strain evidence="1 2">DSM 15945</strain>
    </source>
</reference>
<dbReference type="PANTHER" id="PTHR11669">
    <property type="entry name" value="REPLICATION FACTOR C / DNA POLYMERASE III GAMMA-TAU SUBUNIT"/>
    <property type="match status" value="1"/>
</dbReference>
<dbReference type="NCBIfam" id="TIGR00678">
    <property type="entry name" value="holB"/>
    <property type="match status" value="1"/>
</dbReference>
<keyword evidence="2" id="KW-1185">Reference proteome</keyword>
<dbReference type="AlphaFoldDB" id="A0A0R1U1W6"/>
<dbReference type="Proteomes" id="UP000051922">
    <property type="component" value="Unassembled WGS sequence"/>
</dbReference>
<dbReference type="EMBL" id="AZFJ01000036">
    <property type="protein sequence ID" value="KRL86910.1"/>
    <property type="molecule type" value="Genomic_DNA"/>
</dbReference>
<dbReference type="InterPro" id="IPR050238">
    <property type="entry name" value="DNA_Rep/Repair_Clamp_Loader"/>
</dbReference>
<dbReference type="GO" id="GO:0006261">
    <property type="term" value="P:DNA-templated DNA replication"/>
    <property type="evidence" value="ECO:0007669"/>
    <property type="project" value="TreeGrafter"/>
</dbReference>
<dbReference type="Pfam" id="PF13177">
    <property type="entry name" value="DNA_pol3_delta2"/>
    <property type="match status" value="1"/>
</dbReference>
<accession>A0A0R1U1W6</accession>
<evidence type="ECO:0000313" key="1">
    <source>
        <dbReference type="EMBL" id="KRL86910.1"/>
    </source>
</evidence>
<proteinExistence type="predicted"/>
<dbReference type="OrthoDB" id="9810148at2"/>
<gene>
    <name evidence="1" type="ORF">FC50_GL000101</name>
</gene>
<name>A0A0R1U1W6_9LACO</name>
<comment type="caution">
    <text evidence="1">The sequence shown here is derived from an EMBL/GenBank/DDBJ whole genome shotgun (WGS) entry which is preliminary data.</text>
</comment>
<dbReference type="PANTHER" id="PTHR11669:SF8">
    <property type="entry name" value="DNA POLYMERASE III SUBUNIT DELTA"/>
    <property type="match status" value="1"/>
</dbReference>
<evidence type="ECO:0000313" key="2">
    <source>
        <dbReference type="Proteomes" id="UP000051922"/>
    </source>
</evidence>
<dbReference type="InterPro" id="IPR027417">
    <property type="entry name" value="P-loop_NTPase"/>
</dbReference>
<dbReference type="GO" id="GO:0008408">
    <property type="term" value="F:3'-5' exonuclease activity"/>
    <property type="evidence" value="ECO:0007669"/>
    <property type="project" value="InterPro"/>
</dbReference>
<protein>
    <submittedName>
        <fullName evidence="1">DNA polymerase III subunit delta</fullName>
    </submittedName>
</protein>